<dbReference type="InterPro" id="IPR022781">
    <property type="entry name" value="Flagellar_biosynth_FliO"/>
</dbReference>
<protein>
    <submittedName>
        <fullName evidence="11">Flagellar assembly protein FliO</fullName>
    </submittedName>
</protein>
<feature type="region of interest" description="Disordered" evidence="9">
    <location>
        <begin position="92"/>
        <end position="111"/>
    </location>
</feature>
<evidence type="ECO:0000256" key="2">
    <source>
        <dbReference type="ARBA" id="ARBA00004236"/>
    </source>
</evidence>
<dbReference type="PANTHER" id="PTHR38766">
    <property type="entry name" value="FLAGELLAR PROTEIN FLIO"/>
    <property type="match status" value="1"/>
</dbReference>
<keyword evidence="11" id="KW-0969">Cilium</keyword>
<organism evidence="11 12">
    <name type="scientific">Candidatus Terasakiella magnetica</name>
    <dbReference type="NCBI Taxonomy" id="1867952"/>
    <lineage>
        <taxon>Bacteria</taxon>
        <taxon>Pseudomonadati</taxon>
        <taxon>Pseudomonadota</taxon>
        <taxon>Alphaproteobacteria</taxon>
        <taxon>Rhodospirillales</taxon>
        <taxon>Terasakiellaceae</taxon>
        <taxon>Terasakiella</taxon>
    </lineage>
</organism>
<sequence length="111" mass="12683">MDIADYLRFVFALAFVIALIGLLAFMAKRYGMGYRNIPRTAKRRLSISEIMPLDGKRRLVLIKRDDKEHLLVIGGTTDLVVEQNIIEDDMSFSEHLNNTPSSQEIEEVEKA</sequence>
<keyword evidence="4 10" id="KW-0812">Transmembrane</keyword>
<dbReference type="PANTHER" id="PTHR38766:SF1">
    <property type="entry name" value="FLAGELLAR PROTEIN FLIO"/>
    <property type="match status" value="1"/>
</dbReference>
<evidence type="ECO:0000256" key="5">
    <source>
        <dbReference type="ARBA" id="ARBA00022989"/>
    </source>
</evidence>
<evidence type="ECO:0000256" key="10">
    <source>
        <dbReference type="SAM" id="Phobius"/>
    </source>
</evidence>
<reference evidence="11 12" key="1">
    <citation type="submission" date="2016-07" db="EMBL/GenBank/DDBJ databases">
        <authorList>
            <person name="Lefevre C.T."/>
        </authorList>
    </citation>
    <scope>NUCLEOTIDE SEQUENCE [LARGE SCALE GENOMIC DNA]</scope>
    <source>
        <strain evidence="11">PR1</strain>
    </source>
</reference>
<evidence type="ECO:0000256" key="9">
    <source>
        <dbReference type="SAM" id="MobiDB-lite"/>
    </source>
</evidence>
<feature type="transmembrane region" description="Helical" evidence="10">
    <location>
        <begin position="6"/>
        <end position="27"/>
    </location>
</feature>
<evidence type="ECO:0000256" key="8">
    <source>
        <dbReference type="ARBA" id="ARBA00037937"/>
    </source>
</evidence>
<evidence type="ECO:0000256" key="6">
    <source>
        <dbReference type="ARBA" id="ARBA00023136"/>
    </source>
</evidence>
<dbReference type="EMBL" id="FLYE01000046">
    <property type="protein sequence ID" value="SCA57898.1"/>
    <property type="molecule type" value="Genomic_DNA"/>
</dbReference>
<dbReference type="RefSeq" id="WP_069189898.1">
    <property type="nucleotide sequence ID" value="NZ_FLYE01000046.1"/>
</dbReference>
<keyword evidence="11" id="KW-0966">Cell projection</keyword>
<dbReference type="InterPro" id="IPR052205">
    <property type="entry name" value="FliO/MopB"/>
</dbReference>
<keyword evidence="3" id="KW-1003">Cell membrane</keyword>
<accession>A0A1C3RKW5</accession>
<keyword evidence="7" id="KW-0975">Bacterial flagellum</keyword>
<comment type="subcellular location">
    <subcellularLocation>
        <location evidence="1">Bacterial flagellum basal body</location>
    </subcellularLocation>
    <subcellularLocation>
        <location evidence="2">Cell membrane</location>
    </subcellularLocation>
</comment>
<evidence type="ECO:0000313" key="12">
    <source>
        <dbReference type="Proteomes" id="UP000231658"/>
    </source>
</evidence>
<name>A0A1C3RKW5_9PROT</name>
<dbReference type="OrthoDB" id="8456606at2"/>
<dbReference type="AlphaFoldDB" id="A0A1C3RKW5"/>
<keyword evidence="11" id="KW-0282">Flagellum</keyword>
<dbReference type="GO" id="GO:0009425">
    <property type="term" value="C:bacterial-type flagellum basal body"/>
    <property type="evidence" value="ECO:0007669"/>
    <property type="project" value="UniProtKB-SubCell"/>
</dbReference>
<dbReference type="Proteomes" id="UP000231658">
    <property type="component" value="Unassembled WGS sequence"/>
</dbReference>
<keyword evidence="6 10" id="KW-0472">Membrane</keyword>
<evidence type="ECO:0000313" key="11">
    <source>
        <dbReference type="EMBL" id="SCA57898.1"/>
    </source>
</evidence>
<comment type="similarity">
    <text evidence="8">Belongs to the FliO/MopB family.</text>
</comment>
<dbReference type="GO" id="GO:0005886">
    <property type="term" value="C:plasma membrane"/>
    <property type="evidence" value="ECO:0007669"/>
    <property type="project" value="UniProtKB-SubCell"/>
</dbReference>
<keyword evidence="5 10" id="KW-1133">Transmembrane helix</keyword>
<dbReference type="STRING" id="1867952.MTBPR1_70170"/>
<evidence type="ECO:0000256" key="7">
    <source>
        <dbReference type="ARBA" id="ARBA00023143"/>
    </source>
</evidence>
<evidence type="ECO:0000256" key="1">
    <source>
        <dbReference type="ARBA" id="ARBA00004117"/>
    </source>
</evidence>
<gene>
    <name evidence="11" type="ORF">MTBPR1_70170</name>
</gene>
<evidence type="ECO:0000256" key="4">
    <source>
        <dbReference type="ARBA" id="ARBA00022692"/>
    </source>
</evidence>
<dbReference type="GO" id="GO:0044781">
    <property type="term" value="P:bacterial-type flagellum organization"/>
    <property type="evidence" value="ECO:0007669"/>
    <property type="project" value="InterPro"/>
</dbReference>
<dbReference type="Pfam" id="PF04347">
    <property type="entry name" value="FliO"/>
    <property type="match status" value="1"/>
</dbReference>
<evidence type="ECO:0000256" key="3">
    <source>
        <dbReference type="ARBA" id="ARBA00022475"/>
    </source>
</evidence>
<feature type="compositionally biased region" description="Polar residues" evidence="9">
    <location>
        <begin position="94"/>
        <end position="103"/>
    </location>
</feature>
<keyword evidence="12" id="KW-1185">Reference proteome</keyword>
<proteinExistence type="inferred from homology"/>